<name>A0AAE3J0I1_9RHOB</name>
<dbReference type="EMBL" id="JAOYFC010000002">
    <property type="protein sequence ID" value="MCV6825414.1"/>
    <property type="molecule type" value="Genomic_DNA"/>
</dbReference>
<evidence type="ECO:0000313" key="2">
    <source>
        <dbReference type="EMBL" id="MCV6825414.1"/>
    </source>
</evidence>
<proteinExistence type="predicted"/>
<dbReference type="Gene3D" id="1.10.1200.10">
    <property type="entry name" value="ACP-like"/>
    <property type="match status" value="1"/>
</dbReference>
<comment type="caution">
    <text evidence="2">The sequence shown here is derived from an EMBL/GenBank/DDBJ whole genome shotgun (WGS) entry which is preliminary data.</text>
</comment>
<feature type="domain" description="Carrier" evidence="1">
    <location>
        <begin position="1"/>
        <end position="80"/>
    </location>
</feature>
<protein>
    <submittedName>
        <fullName evidence="2">Acyl carrier protein</fullName>
    </submittedName>
</protein>
<evidence type="ECO:0000259" key="1">
    <source>
        <dbReference type="PROSITE" id="PS50075"/>
    </source>
</evidence>
<dbReference type="InterPro" id="IPR009081">
    <property type="entry name" value="PP-bd_ACP"/>
</dbReference>
<dbReference type="PROSITE" id="PS50075">
    <property type="entry name" value="CARRIER"/>
    <property type="match status" value="1"/>
</dbReference>
<evidence type="ECO:0000313" key="3">
    <source>
        <dbReference type="Proteomes" id="UP001208041"/>
    </source>
</evidence>
<reference evidence="2" key="1">
    <citation type="submission" date="2022-10" db="EMBL/GenBank/DDBJ databases">
        <authorList>
            <person name="Yue Y."/>
        </authorList>
    </citation>
    <scope>NUCLEOTIDE SEQUENCE</scope>
    <source>
        <strain evidence="2">Z654</strain>
    </source>
</reference>
<keyword evidence="3" id="KW-1185">Reference proteome</keyword>
<dbReference type="Proteomes" id="UP001208041">
    <property type="component" value="Unassembled WGS sequence"/>
</dbReference>
<sequence>MADSQVILDKVTEIIRELFDEYDGPVTMTTTADDIPQWDSLAHVRLMMMIEMELGVQFSTSGMLGFENLGEMVEEAAKQST</sequence>
<dbReference type="AlphaFoldDB" id="A0AAE3J0I1"/>
<organism evidence="2 3">
    <name type="scientific">Halocynthiibacter halioticoli</name>
    <dbReference type="NCBI Taxonomy" id="2986804"/>
    <lineage>
        <taxon>Bacteria</taxon>
        <taxon>Pseudomonadati</taxon>
        <taxon>Pseudomonadota</taxon>
        <taxon>Alphaproteobacteria</taxon>
        <taxon>Rhodobacterales</taxon>
        <taxon>Paracoccaceae</taxon>
        <taxon>Halocynthiibacter</taxon>
    </lineage>
</organism>
<dbReference type="RefSeq" id="WP_263954290.1">
    <property type="nucleotide sequence ID" value="NZ_JAOYFC010000002.1"/>
</dbReference>
<dbReference type="InterPro" id="IPR036736">
    <property type="entry name" value="ACP-like_sf"/>
</dbReference>
<gene>
    <name evidence="2" type="ORF">OH136_12710</name>
</gene>
<accession>A0AAE3J0I1</accession>
<dbReference type="SUPFAM" id="SSF47336">
    <property type="entry name" value="ACP-like"/>
    <property type="match status" value="1"/>
</dbReference>